<feature type="compositionally biased region" description="Basic and acidic residues" evidence="1">
    <location>
        <begin position="185"/>
        <end position="201"/>
    </location>
</feature>
<dbReference type="OrthoDB" id="410701at2759"/>
<accession>A0A2T2NAG9</accession>
<evidence type="ECO:0000256" key="1">
    <source>
        <dbReference type="SAM" id="MobiDB-lite"/>
    </source>
</evidence>
<evidence type="ECO:0000313" key="2">
    <source>
        <dbReference type="EMBL" id="PSN62451.1"/>
    </source>
</evidence>
<dbReference type="EMBL" id="KZ678141">
    <property type="protein sequence ID" value="PSN62451.1"/>
    <property type="molecule type" value="Genomic_DNA"/>
</dbReference>
<keyword evidence="3" id="KW-1185">Reference proteome</keyword>
<feature type="compositionally biased region" description="Basic and acidic residues" evidence="1">
    <location>
        <begin position="107"/>
        <end position="117"/>
    </location>
</feature>
<organism evidence="2 3">
    <name type="scientific">Corynespora cassiicola Philippines</name>
    <dbReference type="NCBI Taxonomy" id="1448308"/>
    <lineage>
        <taxon>Eukaryota</taxon>
        <taxon>Fungi</taxon>
        <taxon>Dikarya</taxon>
        <taxon>Ascomycota</taxon>
        <taxon>Pezizomycotina</taxon>
        <taxon>Dothideomycetes</taxon>
        <taxon>Pleosporomycetidae</taxon>
        <taxon>Pleosporales</taxon>
        <taxon>Corynesporascaceae</taxon>
        <taxon>Corynespora</taxon>
    </lineage>
</organism>
<feature type="region of interest" description="Disordered" evidence="1">
    <location>
        <begin position="74"/>
        <end position="145"/>
    </location>
</feature>
<feature type="region of interest" description="Disordered" evidence="1">
    <location>
        <begin position="177"/>
        <end position="210"/>
    </location>
</feature>
<dbReference type="Proteomes" id="UP000240883">
    <property type="component" value="Unassembled WGS sequence"/>
</dbReference>
<protein>
    <submittedName>
        <fullName evidence="2">Uncharacterized protein</fullName>
    </submittedName>
</protein>
<gene>
    <name evidence="2" type="ORF">BS50DRAFT_559865</name>
</gene>
<dbReference type="STRING" id="1448308.A0A2T2NAG9"/>
<proteinExistence type="predicted"/>
<reference evidence="2 3" key="1">
    <citation type="journal article" date="2018" name="Front. Microbiol.">
        <title>Genome-Wide Analysis of Corynespora cassiicola Leaf Fall Disease Putative Effectors.</title>
        <authorList>
            <person name="Lopez D."/>
            <person name="Ribeiro S."/>
            <person name="Label P."/>
            <person name="Fumanal B."/>
            <person name="Venisse J.S."/>
            <person name="Kohler A."/>
            <person name="de Oliveira R.R."/>
            <person name="Labutti K."/>
            <person name="Lipzen A."/>
            <person name="Lail K."/>
            <person name="Bauer D."/>
            <person name="Ohm R.A."/>
            <person name="Barry K.W."/>
            <person name="Spatafora J."/>
            <person name="Grigoriev I.V."/>
            <person name="Martin F.M."/>
            <person name="Pujade-Renaud V."/>
        </authorList>
    </citation>
    <scope>NUCLEOTIDE SEQUENCE [LARGE SCALE GENOMIC DNA]</scope>
    <source>
        <strain evidence="2 3">Philippines</strain>
    </source>
</reference>
<dbReference type="AlphaFoldDB" id="A0A2T2NAG9"/>
<name>A0A2T2NAG9_CORCC</name>
<feature type="compositionally biased region" description="Polar residues" evidence="1">
    <location>
        <begin position="75"/>
        <end position="84"/>
    </location>
</feature>
<feature type="region of interest" description="Disordered" evidence="1">
    <location>
        <begin position="579"/>
        <end position="605"/>
    </location>
</feature>
<evidence type="ECO:0000313" key="3">
    <source>
        <dbReference type="Proteomes" id="UP000240883"/>
    </source>
</evidence>
<sequence length="987" mass="111213">MLSTRRFIAPGSIYRRRPTTCRSFVAASPGLHCPAPIRAACSTAAPPSCLLRHHVPFQALASSTVRLIASHGKRLSSNSTLSQHDNLKSPVAASRDSQNEYAQLLRDTPKDDTDSASRRVRRHHDGIQGPSTAAEDCIEKPGPAPFLTRFRPSRQYLKRTRKSRPEMVLDSIPSDIRDLYTPTQSDRKDNSHVFHSRREPPGLEQTCPPQVNRFAEPPSLYNILAKHIENVTQHPPQESRLSLAELSFLRSKGYAERDVHCWADSLLATGSMSAADLFSPDRNMPPFFLILLFLRRKRIRAAALGVVMRHLELRVDATSPIEWNSLKILMVRLIHHARSVWPESMPWIARFFCSEAGRVFDGKKAPAVTIFLSDLTDFCNSLLSLLSLPASVYPVLSAQGQETAQFEVLQFMASQSPPLLVTRIGFRSLAKTQLAHPKTSREGDWAELKRASWPPWKQNRNAMDEDKDYLYGSSRASSIIQRMSQAGYAPGALDRFFEIYAGWDTDLSPTIQTRKSLLPHFRHGRTIIQLQWAARIEATRTRREAWSCFLAYEASKKARKDTSEDVYIAMFEKLRLPEVTPSSNQESAPANRKLQAGDAKEPLPDASSPLDLAYINEPVPTYEQLYHRMTIKGIKITNTLLVYLVGTSPDFDIALETLEHAKHCFDGGVGALLDGSYVQGPKDQVPIFVLDAFIHCLCRFGRLSQHWSLEPMEISVEHHRDRMFDRNYLVRYAHALLLHSLPAHRPSWTAYMGKVIFSNFHEKTAQHAQQTHWPIVQWRTLGFIISTLRKLDLEIEDVQFRHMCHAARFTAQKAIQGALTRQDSDYFFSTAGPVLRSLFHELVCMPSAPDSPSVTHGTEGPTPHVPPPAILHAYIRALGMLHEFEALYSLASWMQTYNAEIMARAEQKKGGPEMVFRSLVALRSAMEGQLDDNAQAAPEELQVLVRAQVEGVEGWWWPSDEDVQMYRKGTMRSGATPAVGSVVQNGN</sequence>